<dbReference type="SUPFAM" id="SSF110942">
    <property type="entry name" value="HSP90 C-terminal domain"/>
    <property type="match status" value="1"/>
</dbReference>
<evidence type="ECO:0000256" key="6">
    <source>
        <dbReference type="ARBA" id="ARBA00023186"/>
    </source>
</evidence>
<dbReference type="FunFam" id="1.20.120.790:FF:000001">
    <property type="entry name" value="Heat shock protein 90 alpha"/>
    <property type="match status" value="1"/>
</dbReference>
<dbReference type="FunFam" id="3.40.50.11260:FF:000001">
    <property type="entry name" value="Heat shock protein 90 alpha"/>
    <property type="match status" value="1"/>
</dbReference>
<dbReference type="EMBL" id="LT934124">
    <property type="protein sequence ID" value="VAI86228.1"/>
    <property type="molecule type" value="Genomic_DNA"/>
</dbReference>
<dbReference type="FunFam" id="3.30.230.80:FF:000001">
    <property type="entry name" value="Heat shock protein 90 alpha"/>
    <property type="match status" value="1"/>
</dbReference>
<keyword evidence="5 7" id="KW-0067">ATP-binding</keyword>
<accession>A0A9R1A148</accession>
<protein>
    <recommendedName>
        <fullName evidence="11">Heat shock protein 90</fullName>
    </recommendedName>
</protein>
<evidence type="ECO:0000256" key="3">
    <source>
        <dbReference type="ARBA" id="ARBA00022490"/>
    </source>
</evidence>
<dbReference type="PANTHER" id="PTHR11528">
    <property type="entry name" value="HEAT SHOCK PROTEIN 90 FAMILY MEMBER"/>
    <property type="match status" value="1"/>
</dbReference>
<evidence type="ECO:0000256" key="2">
    <source>
        <dbReference type="ARBA" id="ARBA00008239"/>
    </source>
</evidence>
<dbReference type="InterPro" id="IPR020575">
    <property type="entry name" value="Hsp90_N"/>
</dbReference>
<dbReference type="Gramene" id="TRITD7Bv1G071080.13">
    <property type="protein sequence ID" value="TRITD7Bv1G071080.13"/>
    <property type="gene ID" value="TRITD7Bv1G071080"/>
</dbReference>
<reference evidence="9 10" key="1">
    <citation type="submission" date="2017-09" db="EMBL/GenBank/DDBJ databases">
        <authorList>
            <consortium name="International Durum Wheat Genome Sequencing Consortium (IDWGSC)"/>
            <person name="Milanesi L."/>
        </authorList>
    </citation>
    <scope>NUCLEOTIDE SEQUENCE [LARGE SCALE GENOMIC DNA]</scope>
    <source>
        <strain evidence="10">cv. Svevo</strain>
    </source>
</reference>
<dbReference type="SUPFAM" id="SSF55874">
    <property type="entry name" value="ATPase domain of HSP90 chaperone/DNA topoisomerase II/histidine kinase"/>
    <property type="match status" value="1"/>
</dbReference>
<dbReference type="InterPro" id="IPR001404">
    <property type="entry name" value="Hsp90_fam"/>
</dbReference>
<feature type="compositionally biased region" description="Basic and acidic residues" evidence="8">
    <location>
        <begin position="128"/>
        <end position="137"/>
    </location>
</feature>
<name>A0A9R1A148_TRITD</name>
<keyword evidence="6" id="KW-0143">Chaperone</keyword>
<dbReference type="PROSITE" id="PS00298">
    <property type="entry name" value="HSP90"/>
    <property type="match status" value="1"/>
</dbReference>
<gene>
    <name evidence="9" type="ORF">TRITD_7Bv1G071080</name>
</gene>
<dbReference type="Gene3D" id="3.30.230.80">
    <property type="match status" value="1"/>
</dbReference>
<dbReference type="InterPro" id="IPR020568">
    <property type="entry name" value="Ribosomal_Su5_D2-typ_SF"/>
</dbReference>
<dbReference type="GO" id="GO:0016887">
    <property type="term" value="F:ATP hydrolysis activity"/>
    <property type="evidence" value="ECO:0007669"/>
    <property type="project" value="InterPro"/>
</dbReference>
<dbReference type="Gene3D" id="1.20.120.790">
    <property type="entry name" value="Heat shock protein 90, C-terminal domain"/>
    <property type="match status" value="1"/>
</dbReference>
<proteinExistence type="inferred from homology"/>
<dbReference type="PRINTS" id="PR00775">
    <property type="entry name" value="HEATSHOCK90"/>
</dbReference>
<dbReference type="InterPro" id="IPR036890">
    <property type="entry name" value="HATPase_C_sf"/>
</dbReference>
<feature type="binding site" evidence="7">
    <location>
        <position position="39"/>
    </location>
    <ligand>
        <name>ATP</name>
        <dbReference type="ChEBI" id="CHEBI:30616"/>
    </ligand>
</feature>
<keyword evidence="4 7" id="KW-0547">Nucleotide-binding</keyword>
<evidence type="ECO:0000313" key="10">
    <source>
        <dbReference type="Proteomes" id="UP000324705"/>
    </source>
</evidence>
<evidence type="ECO:0000256" key="8">
    <source>
        <dbReference type="SAM" id="MobiDB-lite"/>
    </source>
</evidence>
<dbReference type="SUPFAM" id="SSF54211">
    <property type="entry name" value="Ribosomal protein S5 domain 2-like"/>
    <property type="match status" value="1"/>
</dbReference>
<evidence type="ECO:0008006" key="11">
    <source>
        <dbReference type="Google" id="ProtNLM"/>
    </source>
</evidence>
<evidence type="ECO:0000313" key="9">
    <source>
        <dbReference type="EMBL" id="VAI86228.1"/>
    </source>
</evidence>
<dbReference type="GO" id="GO:0005737">
    <property type="term" value="C:cytoplasm"/>
    <property type="evidence" value="ECO:0007669"/>
    <property type="project" value="UniProtKB-SubCell"/>
</dbReference>
<feature type="compositionally biased region" description="Acidic residues" evidence="8">
    <location>
        <begin position="572"/>
        <end position="591"/>
    </location>
</feature>
<dbReference type="Gene3D" id="3.40.50.11260">
    <property type="match status" value="1"/>
</dbReference>
<keyword evidence="10" id="KW-1185">Reference proteome</keyword>
<dbReference type="GO" id="GO:0005524">
    <property type="term" value="F:ATP binding"/>
    <property type="evidence" value="ECO:0007669"/>
    <property type="project" value="UniProtKB-KW"/>
</dbReference>
<feature type="region of interest" description="Disordered" evidence="8">
    <location>
        <begin position="116"/>
        <end position="150"/>
    </location>
</feature>
<dbReference type="PIRSF" id="PIRSF002583">
    <property type="entry name" value="Hsp90"/>
    <property type="match status" value="1"/>
</dbReference>
<dbReference type="GO" id="GO:0140662">
    <property type="term" value="F:ATP-dependent protein folding chaperone"/>
    <property type="evidence" value="ECO:0007669"/>
    <property type="project" value="InterPro"/>
</dbReference>
<dbReference type="Gene3D" id="3.30.565.10">
    <property type="entry name" value="Histidine kinase-like ATPase, C-terminal domain"/>
    <property type="match status" value="2"/>
</dbReference>
<dbReference type="NCBIfam" id="NF003555">
    <property type="entry name" value="PRK05218.1"/>
    <property type="match status" value="1"/>
</dbReference>
<dbReference type="GO" id="GO:0051082">
    <property type="term" value="F:unfolded protein binding"/>
    <property type="evidence" value="ECO:0007669"/>
    <property type="project" value="InterPro"/>
</dbReference>
<organism evidence="9 10">
    <name type="scientific">Triticum turgidum subsp. durum</name>
    <name type="common">Durum wheat</name>
    <name type="synonym">Triticum durum</name>
    <dbReference type="NCBI Taxonomy" id="4567"/>
    <lineage>
        <taxon>Eukaryota</taxon>
        <taxon>Viridiplantae</taxon>
        <taxon>Streptophyta</taxon>
        <taxon>Embryophyta</taxon>
        <taxon>Tracheophyta</taxon>
        <taxon>Spermatophyta</taxon>
        <taxon>Magnoliopsida</taxon>
        <taxon>Liliopsida</taxon>
        <taxon>Poales</taxon>
        <taxon>Poaceae</taxon>
        <taxon>BOP clade</taxon>
        <taxon>Pooideae</taxon>
        <taxon>Triticodae</taxon>
        <taxon>Triticeae</taxon>
        <taxon>Triticinae</taxon>
        <taxon>Triticum</taxon>
    </lineage>
</organism>
<evidence type="ECO:0000256" key="5">
    <source>
        <dbReference type="ARBA" id="ARBA00022840"/>
    </source>
</evidence>
<evidence type="ECO:0000256" key="1">
    <source>
        <dbReference type="ARBA" id="ARBA00004496"/>
    </source>
</evidence>
<dbReference type="Proteomes" id="UP000324705">
    <property type="component" value="Chromosome 7B"/>
</dbReference>
<feature type="region of interest" description="Disordered" evidence="8">
    <location>
        <begin position="572"/>
        <end position="600"/>
    </location>
</feature>
<feature type="binding site" evidence="7">
    <location>
        <position position="35"/>
    </location>
    <ligand>
        <name>ATP</name>
        <dbReference type="ChEBI" id="CHEBI:30616"/>
    </ligand>
</feature>
<dbReference type="AlphaFoldDB" id="A0A9R1A148"/>
<evidence type="ECO:0000256" key="7">
    <source>
        <dbReference type="PIRSR" id="PIRSR002583-1"/>
    </source>
</evidence>
<comment type="similarity">
    <text evidence="2">Belongs to the heat shock protein 90 family.</text>
</comment>
<dbReference type="InterPro" id="IPR037196">
    <property type="entry name" value="HSP90_C"/>
</dbReference>
<keyword evidence="3" id="KW-0963">Cytoplasm</keyword>
<comment type="subcellular location">
    <subcellularLocation>
        <location evidence="1">Cytoplasm</location>
    </subcellularLocation>
</comment>
<dbReference type="InterPro" id="IPR019805">
    <property type="entry name" value="Heat_shock_protein_90_CS"/>
</dbReference>
<dbReference type="Pfam" id="PF00183">
    <property type="entry name" value="HSP90"/>
    <property type="match status" value="1"/>
</dbReference>
<sequence>MASETETFAFQAEINQLLSLIINTFYSNKEIFLRELISNASDALDKIRFESLTDKSKLDAQPELFIRIIPDKATITLYLKDDQLEYLEERRLKDLVKKHSEFISYPISLWTEKTTEKEISDDEDEDEKKDTEEGKVEEIDEEKEEKEKKKKKIKEVSHEWNLINKQKPIWMRKPEEITKDEYAAFYKSLTNDWEEHLAVKHFSVEGQLEFKAVLFVPKRAPFDLFDTRKKLNNIKLYVRRVFIMDNCEELIPEWLSFVKGIVDSEDLPLNISRETLQQNKILKVIRKNLVKKCIELFFEIAENKEDYNKFYEAFSKNLKLGVHEDSTNRTKLAELLRYHSTKSGDELTSLKDYVTRMKEGQNDIYYITGESKKAVENSPFLEKLKKKGYEVLYMVDAIDEYSIGQLKEFEGKKLVSATKEGLKLDDSEEEKKRKEELKEKFEGLCKVIKEVLGDRVEKVIVSDRVVDSPCCLVTGEYGWTANMERIMKAQALRDTSMGGYMSSKKTMEINPENAIMEELRKRADADKNDKSVKDLVMLLFETSLLTSGFSLDDPNTFGTRIHRMLKLGLSIDEDEEAAEADTDMPPLEEDAGESKMEEVD</sequence>
<evidence type="ECO:0000256" key="4">
    <source>
        <dbReference type="ARBA" id="ARBA00022741"/>
    </source>
</evidence>